<dbReference type="AlphaFoldDB" id="A0A7G9G160"/>
<keyword evidence="9" id="KW-1185">Reference proteome</keyword>
<feature type="transmembrane region" description="Helical" evidence="6">
    <location>
        <begin position="209"/>
        <end position="229"/>
    </location>
</feature>
<evidence type="ECO:0000313" key="8">
    <source>
        <dbReference type="EMBL" id="QNM04542.1"/>
    </source>
</evidence>
<name>A0A7G9G160_9FIRM</name>
<keyword evidence="3 6" id="KW-0812">Transmembrane</keyword>
<evidence type="ECO:0000256" key="1">
    <source>
        <dbReference type="ARBA" id="ARBA00004651"/>
    </source>
</evidence>
<dbReference type="InterPro" id="IPR051449">
    <property type="entry name" value="ABC-2_transporter_component"/>
</dbReference>
<feature type="transmembrane region" description="Helical" evidence="6">
    <location>
        <begin position="12"/>
        <end position="35"/>
    </location>
</feature>
<feature type="domain" description="ABC-2 type transporter transmembrane" evidence="7">
    <location>
        <begin position="44"/>
        <end position="227"/>
    </location>
</feature>
<comment type="subcellular location">
    <subcellularLocation>
        <location evidence="1">Cell membrane</location>
        <topology evidence="1">Multi-pass membrane protein</topology>
    </subcellularLocation>
</comment>
<feature type="transmembrane region" description="Helical" evidence="6">
    <location>
        <begin position="263"/>
        <end position="281"/>
    </location>
</feature>
<evidence type="ECO:0000259" key="7">
    <source>
        <dbReference type="Pfam" id="PF12698"/>
    </source>
</evidence>
<reference evidence="8 9" key="1">
    <citation type="submission" date="2020-08" db="EMBL/GenBank/DDBJ databases">
        <authorList>
            <person name="Liu C."/>
            <person name="Sun Q."/>
        </authorList>
    </citation>
    <scope>NUCLEOTIDE SEQUENCE [LARGE SCALE GENOMIC DNA]</scope>
    <source>
        <strain evidence="8 9">NSJ-38</strain>
    </source>
</reference>
<evidence type="ECO:0000256" key="5">
    <source>
        <dbReference type="ARBA" id="ARBA00023136"/>
    </source>
</evidence>
<gene>
    <name evidence="8" type="ORF">H9Q78_08645</name>
</gene>
<evidence type="ECO:0000256" key="6">
    <source>
        <dbReference type="SAM" id="Phobius"/>
    </source>
</evidence>
<dbReference type="RefSeq" id="WP_249301014.1">
    <property type="nucleotide sequence ID" value="NZ_CP060634.1"/>
</dbReference>
<organism evidence="8 9">
    <name type="scientific">Qiania dongpingensis</name>
    <dbReference type="NCBI Taxonomy" id="2763669"/>
    <lineage>
        <taxon>Bacteria</taxon>
        <taxon>Bacillati</taxon>
        <taxon>Bacillota</taxon>
        <taxon>Clostridia</taxon>
        <taxon>Lachnospirales</taxon>
        <taxon>Lachnospiraceae</taxon>
        <taxon>Qiania</taxon>
    </lineage>
</organism>
<feature type="transmembrane region" description="Helical" evidence="6">
    <location>
        <begin position="128"/>
        <end position="149"/>
    </location>
</feature>
<keyword evidence="4 6" id="KW-1133">Transmembrane helix</keyword>
<dbReference type="Proteomes" id="UP000515823">
    <property type="component" value="Chromosome"/>
</dbReference>
<evidence type="ECO:0000256" key="4">
    <source>
        <dbReference type="ARBA" id="ARBA00022989"/>
    </source>
</evidence>
<keyword evidence="5 6" id="KW-0472">Membrane</keyword>
<feature type="transmembrane region" description="Helical" evidence="6">
    <location>
        <begin position="95"/>
        <end position="116"/>
    </location>
</feature>
<dbReference type="Pfam" id="PF12698">
    <property type="entry name" value="ABC2_membrane_3"/>
    <property type="match status" value="1"/>
</dbReference>
<feature type="transmembrane region" description="Helical" evidence="6">
    <location>
        <begin position="156"/>
        <end position="178"/>
    </location>
</feature>
<keyword evidence="2" id="KW-1003">Cell membrane</keyword>
<dbReference type="KEGG" id="qdo:H9Q78_08645"/>
<sequence length="287" mass="31377">MLAIYKREVRSYLTSMLGYVFIALNLLLVGIYFTFYNLQYGYPYLDYTLSGVSFVFLVTTPILTMKVLAEERRQKTDQLLLTSPVSPGKIVLGKYLALVTIFLIPMVIIGCYPLVLSSFGSVPLKTDYTALLGYFLAGCAYLALGLFLSSTTESPVLAAVLTFGACFLCYMANSLGSFISGTSFATYIALIVAAALICLLVYAMTKSSVISGGLFLLCVILLTVCYFAKSSWLAGGIQKIIGIFDFGSPFSKFLNGILDLRSVLYFISVIAVCGCLSVQSIQKRRWS</sequence>
<dbReference type="EMBL" id="CP060634">
    <property type="protein sequence ID" value="QNM04542.1"/>
    <property type="molecule type" value="Genomic_DNA"/>
</dbReference>
<dbReference type="GO" id="GO:0140359">
    <property type="term" value="F:ABC-type transporter activity"/>
    <property type="evidence" value="ECO:0007669"/>
    <property type="project" value="InterPro"/>
</dbReference>
<protein>
    <submittedName>
        <fullName evidence="8">ABC transporter permease</fullName>
    </submittedName>
</protein>
<dbReference type="GO" id="GO:0005886">
    <property type="term" value="C:plasma membrane"/>
    <property type="evidence" value="ECO:0007669"/>
    <property type="project" value="UniProtKB-SubCell"/>
</dbReference>
<dbReference type="PANTHER" id="PTHR30294:SF29">
    <property type="entry name" value="MULTIDRUG ABC TRANSPORTER PERMEASE YBHS-RELATED"/>
    <property type="match status" value="1"/>
</dbReference>
<evidence type="ECO:0000256" key="3">
    <source>
        <dbReference type="ARBA" id="ARBA00022692"/>
    </source>
</evidence>
<feature type="transmembrane region" description="Helical" evidence="6">
    <location>
        <begin position="184"/>
        <end position="202"/>
    </location>
</feature>
<dbReference type="InterPro" id="IPR013525">
    <property type="entry name" value="ABC2_TM"/>
</dbReference>
<feature type="transmembrane region" description="Helical" evidence="6">
    <location>
        <begin position="47"/>
        <end position="69"/>
    </location>
</feature>
<dbReference type="PANTHER" id="PTHR30294">
    <property type="entry name" value="MEMBRANE COMPONENT OF ABC TRANSPORTER YHHJ-RELATED"/>
    <property type="match status" value="1"/>
</dbReference>
<evidence type="ECO:0000256" key="2">
    <source>
        <dbReference type="ARBA" id="ARBA00022475"/>
    </source>
</evidence>
<proteinExistence type="predicted"/>
<accession>A0A7G9G160</accession>
<evidence type="ECO:0000313" key="9">
    <source>
        <dbReference type="Proteomes" id="UP000515823"/>
    </source>
</evidence>